<evidence type="ECO:0000313" key="2">
    <source>
        <dbReference type="Proteomes" id="UP000305675"/>
    </source>
</evidence>
<dbReference type="RefSeq" id="WP_136862042.1">
    <property type="nucleotide sequence ID" value="NZ_SWCJ01000002.1"/>
</dbReference>
<dbReference type="AlphaFoldDB" id="A0A4U1BS31"/>
<dbReference type="Proteomes" id="UP000305675">
    <property type="component" value="Unassembled WGS sequence"/>
</dbReference>
<sequence length="257" mass="29260">MFSEIEQFNKRTSSLRGSSGSCVKSALYHVEMAKKLACLDPEMSIFRLITAEEEAATAIILMLKEHGYDGSKRLSKNNHLHKQCLHTYICSVWDAIKGDLHLMIPEMPEMRWTEVDGQHAIKLMFKINIDGQSFVAEPSSPMNFQVSNNEEPHDFSGEIFSFLEEKGFSDTVKHLKENANLRNKLLYSDGNKIPNSLSDTSNGKYDKLARYLLSKTNALIAMYYMTAPYKKANKAHFLQQSLDGYLKVLDHVKGRKL</sequence>
<dbReference type="EMBL" id="SWCJ01000002">
    <property type="protein sequence ID" value="TKB57396.1"/>
    <property type="molecule type" value="Genomic_DNA"/>
</dbReference>
<keyword evidence="2" id="KW-1185">Reference proteome</keyword>
<gene>
    <name evidence="1" type="ORF">FCL42_03735</name>
</gene>
<proteinExistence type="predicted"/>
<protein>
    <submittedName>
        <fullName evidence="1">Uncharacterized protein</fullName>
    </submittedName>
</protein>
<accession>A0A4U1BS31</accession>
<name>A0A4U1BS31_9GAMM</name>
<organism evidence="1 2">
    <name type="scientific">Ferrimonas aestuarii</name>
    <dbReference type="NCBI Taxonomy" id="2569539"/>
    <lineage>
        <taxon>Bacteria</taxon>
        <taxon>Pseudomonadati</taxon>
        <taxon>Pseudomonadota</taxon>
        <taxon>Gammaproteobacteria</taxon>
        <taxon>Alteromonadales</taxon>
        <taxon>Ferrimonadaceae</taxon>
        <taxon>Ferrimonas</taxon>
    </lineage>
</organism>
<evidence type="ECO:0000313" key="1">
    <source>
        <dbReference type="EMBL" id="TKB57396.1"/>
    </source>
</evidence>
<dbReference type="OrthoDB" id="6401296at2"/>
<comment type="caution">
    <text evidence="1">The sequence shown here is derived from an EMBL/GenBank/DDBJ whole genome shotgun (WGS) entry which is preliminary data.</text>
</comment>
<reference evidence="1 2" key="1">
    <citation type="submission" date="2019-04" db="EMBL/GenBank/DDBJ databases">
        <authorList>
            <person name="Hwang J.C."/>
        </authorList>
    </citation>
    <scope>NUCLEOTIDE SEQUENCE [LARGE SCALE GENOMIC DNA]</scope>
    <source>
        <strain evidence="1 2">IMCC35002</strain>
    </source>
</reference>